<evidence type="ECO:0000256" key="1">
    <source>
        <dbReference type="ARBA" id="ARBA00022475"/>
    </source>
</evidence>
<feature type="transmembrane region" description="Helical" evidence="10">
    <location>
        <begin position="113"/>
        <end position="146"/>
    </location>
</feature>
<comment type="similarity">
    <text evidence="10">Belongs to the PlsY family.</text>
</comment>
<reference evidence="12 13" key="1">
    <citation type="journal article" date="2013" name="Genome Announc.">
        <title>Draft genome sequences for three mercury-methylating, sulfate-reducing bacteria.</title>
        <authorList>
            <person name="Brown S.D."/>
            <person name="Hurt R.A.Jr."/>
            <person name="Gilmour C.C."/>
            <person name="Elias D.A."/>
        </authorList>
    </citation>
    <scope>NUCLEOTIDE SEQUENCE [LARGE SCALE GENOMIC DNA]</scope>
    <source>
        <strain evidence="12 13">DSM 16529</strain>
    </source>
</reference>
<feature type="transmembrane region" description="Helical" evidence="10">
    <location>
        <begin position="79"/>
        <end position="101"/>
    </location>
</feature>
<evidence type="ECO:0000256" key="11">
    <source>
        <dbReference type="SAM" id="MobiDB-lite"/>
    </source>
</evidence>
<dbReference type="UniPathway" id="UPA00085"/>
<dbReference type="PANTHER" id="PTHR30309">
    <property type="entry name" value="INNER MEMBRANE PROTEIN YGIH"/>
    <property type="match status" value="1"/>
</dbReference>
<evidence type="ECO:0000256" key="8">
    <source>
        <dbReference type="ARBA" id="ARBA00023209"/>
    </source>
</evidence>
<dbReference type="GO" id="GO:0008654">
    <property type="term" value="P:phospholipid biosynthetic process"/>
    <property type="evidence" value="ECO:0007669"/>
    <property type="project" value="UniProtKB-UniRule"/>
</dbReference>
<comment type="subunit">
    <text evidence="10">Probably interacts with PlsX.</text>
</comment>
<evidence type="ECO:0000256" key="7">
    <source>
        <dbReference type="ARBA" id="ARBA00023136"/>
    </source>
</evidence>
<feature type="transmembrane region" description="Helical" evidence="10">
    <location>
        <begin position="6"/>
        <end position="30"/>
    </location>
</feature>
<evidence type="ECO:0000256" key="6">
    <source>
        <dbReference type="ARBA" id="ARBA00023098"/>
    </source>
</evidence>
<dbReference type="EMBL" id="ATHI01000030">
    <property type="protein sequence ID" value="EPR30993.1"/>
    <property type="molecule type" value="Genomic_DNA"/>
</dbReference>
<feature type="transmembrane region" description="Helical" evidence="10">
    <location>
        <begin position="152"/>
        <end position="175"/>
    </location>
</feature>
<comment type="subcellular location">
    <subcellularLocation>
        <location evidence="10">Cell membrane</location>
        <topology evidence="10">Multi-pass membrane protein</topology>
    </subcellularLocation>
</comment>
<comment type="caution">
    <text evidence="12">The sequence shown here is derived from an EMBL/GenBank/DDBJ whole genome shotgun (WGS) entry which is preliminary data.</text>
</comment>
<keyword evidence="8 10" id="KW-0594">Phospholipid biosynthesis</keyword>
<dbReference type="RefSeq" id="WP_020887817.1">
    <property type="nucleotide sequence ID" value="NZ_ATHI01000030.1"/>
</dbReference>
<evidence type="ECO:0000256" key="3">
    <source>
        <dbReference type="ARBA" id="ARBA00022679"/>
    </source>
</evidence>
<protein>
    <recommendedName>
        <fullName evidence="10">Glycerol-3-phosphate acyltransferase</fullName>
    </recommendedName>
    <alternativeName>
        <fullName evidence="10">Acyl-PO4 G3P acyltransferase</fullName>
    </alternativeName>
    <alternativeName>
        <fullName evidence="10">Acyl-phosphate--glycerol-3-phosphate acyltransferase</fullName>
    </alternativeName>
    <alternativeName>
        <fullName evidence="10">G3P acyltransferase</fullName>
        <shortName evidence="10">GPAT</shortName>
        <ecNumber evidence="10">2.3.1.275</ecNumber>
    </alternativeName>
    <alternativeName>
        <fullName evidence="10">Lysophosphatidic acid synthase</fullName>
        <shortName evidence="10">LPA synthase</shortName>
    </alternativeName>
</protein>
<comment type="pathway">
    <text evidence="10">Lipid metabolism; phospholipid metabolism.</text>
</comment>
<keyword evidence="12" id="KW-0012">Acyltransferase</keyword>
<evidence type="ECO:0000256" key="2">
    <source>
        <dbReference type="ARBA" id="ARBA00022516"/>
    </source>
</evidence>
<feature type="transmembrane region" description="Helical" evidence="10">
    <location>
        <begin position="51"/>
        <end position="73"/>
    </location>
</feature>
<evidence type="ECO:0000313" key="12">
    <source>
        <dbReference type="EMBL" id="EPR30993.1"/>
    </source>
</evidence>
<dbReference type="Proteomes" id="UP000014975">
    <property type="component" value="Unassembled WGS sequence"/>
</dbReference>
<evidence type="ECO:0000313" key="13">
    <source>
        <dbReference type="Proteomes" id="UP000014975"/>
    </source>
</evidence>
<keyword evidence="5 10" id="KW-1133">Transmembrane helix</keyword>
<dbReference type="EC" id="2.3.1.275" evidence="10"/>
<dbReference type="PATRIC" id="fig|1121439.3.peg.2497"/>
<evidence type="ECO:0000256" key="10">
    <source>
        <dbReference type="HAMAP-Rule" id="MF_01043"/>
    </source>
</evidence>
<keyword evidence="1 10" id="KW-1003">Cell membrane</keyword>
<dbReference type="STRING" id="1121439.dsat_1120"/>
<dbReference type="NCBIfam" id="TIGR00023">
    <property type="entry name" value="glycerol-3-phosphate 1-O-acyltransferase PlsY"/>
    <property type="match status" value="1"/>
</dbReference>
<keyword evidence="13" id="KW-1185">Reference proteome</keyword>
<dbReference type="OrthoDB" id="9777124at2"/>
<comment type="function">
    <text evidence="10">Catalyzes the transfer of an acyl group from acyl-phosphate (acyl-PO(4)) to glycerol-3-phosphate (G3P) to form lysophosphatidic acid (LPA). This enzyme utilizes acyl-phosphate as fatty acyl donor, but not acyl-CoA or acyl-ACP.</text>
</comment>
<name>S7UFJ2_9BACT</name>
<keyword evidence="2 10" id="KW-0444">Lipid biosynthesis</keyword>
<sequence length="208" mass="22351">MILNLAWLIITYVLCSVPFGVFITRAVCGLDPREHGSRNIGATNVARLCGARYGVAVLALDLLKGFFCVWVATTFNDGWLYLSLCALAAVLGHMYSCFLSGRGGKGFATTIGGFLALAPLTTVLSVALCIAVIVLSGFVSLGALMFGAALPVLLLLGGNVAFVPAALVAMLFLYWKHRDNIERLARGQENPWRRKKGDSDEPDEPEVE</sequence>
<organism evidence="12 13">
    <name type="scientific">Alkalidesulfovibrio alkalitolerans DSM 16529</name>
    <dbReference type="NCBI Taxonomy" id="1121439"/>
    <lineage>
        <taxon>Bacteria</taxon>
        <taxon>Pseudomonadati</taxon>
        <taxon>Thermodesulfobacteriota</taxon>
        <taxon>Desulfovibrionia</taxon>
        <taxon>Desulfovibrionales</taxon>
        <taxon>Desulfovibrionaceae</taxon>
        <taxon>Alkalidesulfovibrio</taxon>
    </lineage>
</organism>
<proteinExistence type="inferred from homology"/>
<comment type="catalytic activity">
    <reaction evidence="10">
        <text>an acyl phosphate + sn-glycerol 3-phosphate = a 1-acyl-sn-glycero-3-phosphate + phosphate</text>
        <dbReference type="Rhea" id="RHEA:34075"/>
        <dbReference type="ChEBI" id="CHEBI:43474"/>
        <dbReference type="ChEBI" id="CHEBI:57597"/>
        <dbReference type="ChEBI" id="CHEBI:57970"/>
        <dbReference type="ChEBI" id="CHEBI:59918"/>
        <dbReference type="EC" id="2.3.1.275"/>
    </reaction>
</comment>
<gene>
    <name evidence="10" type="primary">plsY</name>
    <name evidence="12" type="ORF">dsat_1120</name>
</gene>
<evidence type="ECO:0000256" key="5">
    <source>
        <dbReference type="ARBA" id="ARBA00022989"/>
    </source>
</evidence>
<dbReference type="eggNOG" id="COG0344">
    <property type="taxonomic scope" value="Bacteria"/>
</dbReference>
<dbReference type="GO" id="GO:0005886">
    <property type="term" value="C:plasma membrane"/>
    <property type="evidence" value="ECO:0007669"/>
    <property type="project" value="UniProtKB-SubCell"/>
</dbReference>
<feature type="region of interest" description="Disordered" evidence="11">
    <location>
        <begin position="188"/>
        <end position="208"/>
    </location>
</feature>
<keyword evidence="3 10" id="KW-0808">Transferase</keyword>
<dbReference type="HAMAP" id="MF_01043">
    <property type="entry name" value="PlsY"/>
    <property type="match status" value="1"/>
</dbReference>
<keyword evidence="7 10" id="KW-0472">Membrane</keyword>
<dbReference type="InterPro" id="IPR003811">
    <property type="entry name" value="G3P_acylTferase_PlsY"/>
</dbReference>
<accession>S7UFJ2</accession>
<evidence type="ECO:0000256" key="9">
    <source>
        <dbReference type="ARBA" id="ARBA00023264"/>
    </source>
</evidence>
<dbReference type="PANTHER" id="PTHR30309:SF0">
    <property type="entry name" value="GLYCEROL-3-PHOSPHATE ACYLTRANSFERASE-RELATED"/>
    <property type="match status" value="1"/>
</dbReference>
<keyword evidence="6 10" id="KW-0443">Lipid metabolism</keyword>
<keyword evidence="4 10" id="KW-0812">Transmembrane</keyword>
<dbReference type="SMART" id="SM01207">
    <property type="entry name" value="G3P_acyltransf"/>
    <property type="match status" value="1"/>
</dbReference>
<dbReference type="AlphaFoldDB" id="S7UFJ2"/>
<evidence type="ECO:0000256" key="4">
    <source>
        <dbReference type="ARBA" id="ARBA00022692"/>
    </source>
</evidence>
<dbReference type="Pfam" id="PF02660">
    <property type="entry name" value="G3P_acyltransf"/>
    <property type="match status" value="1"/>
</dbReference>
<dbReference type="GO" id="GO:0043772">
    <property type="term" value="F:acyl-phosphate glycerol-3-phosphate acyltransferase activity"/>
    <property type="evidence" value="ECO:0007669"/>
    <property type="project" value="UniProtKB-UniRule"/>
</dbReference>
<keyword evidence="9 10" id="KW-1208">Phospholipid metabolism</keyword>